<gene>
    <name evidence="1" type="ORF">VFH_U021720</name>
</gene>
<reference evidence="1 2" key="1">
    <citation type="submission" date="2023-01" db="EMBL/GenBank/DDBJ databases">
        <authorList>
            <person name="Kreplak J."/>
        </authorList>
    </citation>
    <scope>NUCLEOTIDE SEQUENCE [LARGE SCALE GENOMIC DNA]</scope>
</reference>
<protein>
    <submittedName>
        <fullName evidence="1">Uncharacterized protein</fullName>
    </submittedName>
</protein>
<accession>A0AAV0YBJ7</accession>
<comment type="caution">
    <text evidence="1">The sequence shown here is derived from an EMBL/GenBank/DDBJ whole genome shotgun (WGS) entry which is preliminary data.</text>
</comment>
<evidence type="ECO:0000313" key="1">
    <source>
        <dbReference type="EMBL" id="CAI8583311.1"/>
    </source>
</evidence>
<dbReference type="Proteomes" id="UP001157006">
    <property type="component" value="Unassembled WGS sequence"/>
</dbReference>
<organism evidence="1 2">
    <name type="scientific">Vicia faba</name>
    <name type="common">Broad bean</name>
    <name type="synonym">Faba vulgaris</name>
    <dbReference type="NCBI Taxonomy" id="3906"/>
    <lineage>
        <taxon>Eukaryota</taxon>
        <taxon>Viridiplantae</taxon>
        <taxon>Streptophyta</taxon>
        <taxon>Embryophyta</taxon>
        <taxon>Tracheophyta</taxon>
        <taxon>Spermatophyta</taxon>
        <taxon>Magnoliopsida</taxon>
        <taxon>eudicotyledons</taxon>
        <taxon>Gunneridae</taxon>
        <taxon>Pentapetalae</taxon>
        <taxon>rosids</taxon>
        <taxon>fabids</taxon>
        <taxon>Fabales</taxon>
        <taxon>Fabaceae</taxon>
        <taxon>Papilionoideae</taxon>
        <taxon>50 kb inversion clade</taxon>
        <taxon>NPAAA clade</taxon>
        <taxon>Hologalegina</taxon>
        <taxon>IRL clade</taxon>
        <taxon>Fabeae</taxon>
        <taxon>Vicia</taxon>
    </lineage>
</organism>
<name>A0AAV0YBJ7_VICFA</name>
<dbReference type="AlphaFoldDB" id="A0AAV0YBJ7"/>
<dbReference type="EMBL" id="CATIWC010000594">
    <property type="protein sequence ID" value="CAI8583311.1"/>
    <property type="molecule type" value="Genomic_DNA"/>
</dbReference>
<evidence type="ECO:0000313" key="2">
    <source>
        <dbReference type="Proteomes" id="UP001157006"/>
    </source>
</evidence>
<keyword evidence="2" id="KW-1185">Reference proteome</keyword>
<proteinExistence type="predicted"/>
<sequence length="110" mass="12279">MIEALEQTGRKSRLIGQGVSEVELATSDGSVNVWNLEMIILYLITAVNMSIQLVLKIRINSAPLLNMASTLMVVRFMHGPERLLSTIKEKLCKAMDSIDILHTNNLRLEA</sequence>